<dbReference type="Pfam" id="PF08240">
    <property type="entry name" value="ADH_N"/>
    <property type="match status" value="1"/>
</dbReference>
<name>A0AAW1QR97_9CHLO</name>
<dbReference type="Proteomes" id="UP001489004">
    <property type="component" value="Unassembled WGS sequence"/>
</dbReference>
<dbReference type="Pfam" id="PF00107">
    <property type="entry name" value="ADH_zinc_N"/>
    <property type="match status" value="1"/>
</dbReference>
<comment type="caution">
    <text evidence="7">The sequence shown here is derived from an EMBL/GenBank/DDBJ whole genome shotgun (WGS) entry which is preliminary data.</text>
</comment>
<gene>
    <name evidence="7" type="ORF">WJX72_006555</name>
</gene>
<dbReference type="PANTHER" id="PTHR42683">
    <property type="entry name" value="ALDEHYDE REDUCTASE"/>
    <property type="match status" value="1"/>
</dbReference>
<evidence type="ECO:0000259" key="6">
    <source>
        <dbReference type="Pfam" id="PF08240"/>
    </source>
</evidence>
<evidence type="ECO:0000256" key="2">
    <source>
        <dbReference type="ARBA" id="ARBA00022723"/>
    </source>
</evidence>
<accession>A0AAW1QR97</accession>
<evidence type="ECO:0000256" key="3">
    <source>
        <dbReference type="ARBA" id="ARBA00022833"/>
    </source>
</evidence>
<keyword evidence="8" id="KW-1185">Reference proteome</keyword>
<dbReference type="EMBL" id="JALJOR010000002">
    <property type="protein sequence ID" value="KAK9823943.1"/>
    <property type="molecule type" value="Genomic_DNA"/>
</dbReference>
<evidence type="ECO:0000259" key="5">
    <source>
        <dbReference type="Pfam" id="PF00107"/>
    </source>
</evidence>
<sequence length="277" mass="29279">MHTVGEWLPQVVGKVTRVGSAVRHIKEGDTVGYGWYVDCCSHCKNCIRGDDNMCLKGAQSAIVGCHGGFSDYLIAPGTLAVSIPETIDPMHAGPLLCAGVTVWSPISQHVECGMKVVVVGVGGLGHLALQFAAAKGAEVYALSGNSSKEKEARGFGAKHFMSIPGFAKKSPSSLDVIIDSAPEGQDYEALLSMLAPGGKLVLLAGPLNKLDIRIAGLITPQKSVHGSCVGGMRHMKEMLEVAALHGIKQIPLSRSNEAMQKLEDGKARYRIVLVPDQ</sequence>
<dbReference type="InterPro" id="IPR047109">
    <property type="entry name" value="CAD-like"/>
</dbReference>
<dbReference type="InterPro" id="IPR013149">
    <property type="entry name" value="ADH-like_C"/>
</dbReference>
<evidence type="ECO:0000313" key="8">
    <source>
        <dbReference type="Proteomes" id="UP001489004"/>
    </source>
</evidence>
<dbReference type="GO" id="GO:0016616">
    <property type="term" value="F:oxidoreductase activity, acting on the CH-OH group of donors, NAD or NADP as acceptor"/>
    <property type="evidence" value="ECO:0007669"/>
    <property type="project" value="InterPro"/>
</dbReference>
<feature type="domain" description="Alcohol dehydrogenase-like C-terminal" evidence="5">
    <location>
        <begin position="123"/>
        <end position="241"/>
    </location>
</feature>
<comment type="cofactor">
    <cofactor evidence="1">
        <name>Zn(2+)</name>
        <dbReference type="ChEBI" id="CHEBI:29105"/>
    </cofactor>
</comment>
<evidence type="ECO:0000313" key="7">
    <source>
        <dbReference type="EMBL" id="KAK9823943.1"/>
    </source>
</evidence>
<keyword evidence="2" id="KW-0479">Metal-binding</keyword>
<dbReference type="GO" id="GO:0046872">
    <property type="term" value="F:metal ion binding"/>
    <property type="evidence" value="ECO:0007669"/>
    <property type="project" value="UniProtKB-KW"/>
</dbReference>
<dbReference type="Gene3D" id="3.90.180.10">
    <property type="entry name" value="Medium-chain alcohol dehydrogenases, catalytic domain"/>
    <property type="match status" value="1"/>
</dbReference>
<dbReference type="AlphaFoldDB" id="A0AAW1QR97"/>
<keyword evidence="4" id="KW-0560">Oxidoreductase</keyword>
<evidence type="ECO:0008006" key="9">
    <source>
        <dbReference type="Google" id="ProtNLM"/>
    </source>
</evidence>
<keyword evidence="3" id="KW-0862">Zinc</keyword>
<dbReference type="InterPro" id="IPR013154">
    <property type="entry name" value="ADH-like_N"/>
</dbReference>
<evidence type="ECO:0000256" key="4">
    <source>
        <dbReference type="ARBA" id="ARBA00023002"/>
    </source>
</evidence>
<dbReference type="Gene3D" id="3.40.50.720">
    <property type="entry name" value="NAD(P)-binding Rossmann-like Domain"/>
    <property type="match status" value="1"/>
</dbReference>
<dbReference type="SUPFAM" id="SSF50129">
    <property type="entry name" value="GroES-like"/>
    <property type="match status" value="1"/>
</dbReference>
<proteinExistence type="predicted"/>
<dbReference type="FunFam" id="3.40.50.720:FF:000022">
    <property type="entry name" value="Cinnamyl alcohol dehydrogenase"/>
    <property type="match status" value="1"/>
</dbReference>
<organism evidence="7 8">
    <name type="scientific">[Myrmecia] bisecta</name>
    <dbReference type="NCBI Taxonomy" id="41462"/>
    <lineage>
        <taxon>Eukaryota</taxon>
        <taxon>Viridiplantae</taxon>
        <taxon>Chlorophyta</taxon>
        <taxon>core chlorophytes</taxon>
        <taxon>Trebouxiophyceae</taxon>
        <taxon>Trebouxiales</taxon>
        <taxon>Trebouxiaceae</taxon>
        <taxon>Myrmecia</taxon>
    </lineage>
</organism>
<dbReference type="InterPro" id="IPR036291">
    <property type="entry name" value="NAD(P)-bd_dom_sf"/>
</dbReference>
<evidence type="ECO:0000256" key="1">
    <source>
        <dbReference type="ARBA" id="ARBA00001947"/>
    </source>
</evidence>
<protein>
    <recommendedName>
        <fullName evidence="9">Alcohol dehydrogenase</fullName>
    </recommendedName>
</protein>
<feature type="domain" description="Alcohol dehydrogenase-like N-terminal" evidence="6">
    <location>
        <begin position="11"/>
        <end position="85"/>
    </location>
</feature>
<dbReference type="SUPFAM" id="SSF51735">
    <property type="entry name" value="NAD(P)-binding Rossmann-fold domains"/>
    <property type="match status" value="1"/>
</dbReference>
<reference evidence="7 8" key="1">
    <citation type="journal article" date="2024" name="Nat. Commun.">
        <title>Phylogenomics reveals the evolutionary origins of lichenization in chlorophyte algae.</title>
        <authorList>
            <person name="Puginier C."/>
            <person name="Libourel C."/>
            <person name="Otte J."/>
            <person name="Skaloud P."/>
            <person name="Haon M."/>
            <person name="Grisel S."/>
            <person name="Petersen M."/>
            <person name="Berrin J.G."/>
            <person name="Delaux P.M."/>
            <person name="Dal Grande F."/>
            <person name="Keller J."/>
        </authorList>
    </citation>
    <scope>NUCLEOTIDE SEQUENCE [LARGE SCALE GENOMIC DNA]</scope>
    <source>
        <strain evidence="7 8">SAG 2043</strain>
    </source>
</reference>
<dbReference type="InterPro" id="IPR011032">
    <property type="entry name" value="GroES-like_sf"/>
</dbReference>